<keyword evidence="2" id="KW-1185">Reference proteome</keyword>
<organism evidence="1 2">
    <name type="scientific">Vibrio coralliirubri</name>
    <dbReference type="NCBI Taxonomy" id="1516159"/>
    <lineage>
        <taxon>Bacteria</taxon>
        <taxon>Pseudomonadati</taxon>
        <taxon>Pseudomonadota</taxon>
        <taxon>Gammaproteobacteria</taxon>
        <taxon>Vibrionales</taxon>
        <taxon>Vibrionaceae</taxon>
        <taxon>Vibrio</taxon>
    </lineage>
</organism>
<proteinExistence type="predicted"/>
<gene>
    <name evidence="1" type="ORF">VCR31J2_1290204</name>
</gene>
<accession>A0AA86WTH9</accession>
<dbReference type="EMBL" id="CCKJ01000034">
    <property type="protein sequence ID" value="CDT72605.1"/>
    <property type="molecule type" value="Genomic_DNA"/>
</dbReference>
<dbReference type="Pfam" id="PF23793">
    <property type="entry name" value="LysC"/>
    <property type="match status" value="1"/>
</dbReference>
<sequence length="92" mass="10533">MKNVQMCLFLILLSGCTTTEVITEYQDRLVLPPAVYLTSCTQPFTAPPKTYGEAVERDPVWLEAWRNCADQIEHLRGFYGYESAITNMSEEH</sequence>
<comment type="caution">
    <text evidence="1">The sequence shown here is derived from an EMBL/GenBank/DDBJ whole genome shotgun (WGS) entry which is preliminary data.</text>
</comment>
<dbReference type="AlphaFoldDB" id="A0AA86WTH9"/>
<evidence type="ECO:0000313" key="2">
    <source>
        <dbReference type="Proteomes" id="UP000041625"/>
    </source>
</evidence>
<protein>
    <submittedName>
        <fullName evidence="1">Uncharacterized protein</fullName>
    </submittedName>
</protein>
<evidence type="ECO:0000313" key="1">
    <source>
        <dbReference type="EMBL" id="CDT72605.1"/>
    </source>
</evidence>
<dbReference type="PROSITE" id="PS51257">
    <property type="entry name" value="PROKAR_LIPOPROTEIN"/>
    <property type="match status" value="1"/>
</dbReference>
<name>A0AA86WTH9_9VIBR</name>
<dbReference type="InterPro" id="IPR058979">
    <property type="entry name" value="LysC-like"/>
</dbReference>
<reference evidence="1 2" key="1">
    <citation type="submission" date="2014-06" db="EMBL/GenBank/DDBJ databases">
        <authorList>
            <person name="Le Roux F."/>
        </authorList>
    </citation>
    <scope>NUCLEOTIDE SEQUENCE [LARGE SCALE GENOMIC DNA]</scope>
    <source>
        <strain evidence="1 2">J2-31</strain>
    </source>
</reference>
<dbReference type="Proteomes" id="UP000041625">
    <property type="component" value="Unassembled WGS sequence"/>
</dbReference>